<reference evidence="7" key="1">
    <citation type="submission" date="2023-05" db="EMBL/GenBank/DDBJ databases">
        <title>Anaerotaeda fermentans gen. nov., sp. nov., a novel anaerobic planctomycete of the new family within the order Sedimentisphaerales isolated from Taman Peninsula, Russia.</title>
        <authorList>
            <person name="Khomyakova M.A."/>
            <person name="Merkel A.Y."/>
            <person name="Slobodkin A.I."/>
        </authorList>
    </citation>
    <scope>NUCLEOTIDE SEQUENCE</scope>
    <source>
        <strain evidence="7">M17dextr</strain>
    </source>
</reference>
<accession>A0AAW6TUY8</accession>
<evidence type="ECO:0000256" key="5">
    <source>
        <dbReference type="ARBA" id="ARBA00022801"/>
    </source>
</evidence>
<keyword evidence="4" id="KW-0547">Nucleotide-binding</keyword>
<evidence type="ECO:0000256" key="1">
    <source>
        <dbReference type="ARBA" id="ARBA00022553"/>
    </source>
</evidence>
<dbReference type="EMBL" id="JASCXX010000010">
    <property type="protein sequence ID" value="MDI6449385.1"/>
    <property type="molecule type" value="Genomic_DNA"/>
</dbReference>
<dbReference type="PANTHER" id="PTHR34139:SF1">
    <property type="entry name" value="RNASE MJ1380-RELATED"/>
    <property type="match status" value="1"/>
</dbReference>
<dbReference type="InterPro" id="IPR051813">
    <property type="entry name" value="HepT_RNase_toxin"/>
</dbReference>
<organism evidence="7 8">
    <name type="scientific">Anaerobaca lacustris</name>
    <dbReference type="NCBI Taxonomy" id="3044600"/>
    <lineage>
        <taxon>Bacteria</taxon>
        <taxon>Pseudomonadati</taxon>
        <taxon>Planctomycetota</taxon>
        <taxon>Phycisphaerae</taxon>
        <taxon>Sedimentisphaerales</taxon>
        <taxon>Anaerobacaceae</taxon>
        <taxon>Anaerobaca</taxon>
    </lineage>
</organism>
<dbReference type="Gene3D" id="1.20.120.580">
    <property type="entry name" value="bsu32300-like"/>
    <property type="match status" value="1"/>
</dbReference>
<dbReference type="GO" id="GO:0004540">
    <property type="term" value="F:RNA nuclease activity"/>
    <property type="evidence" value="ECO:0007669"/>
    <property type="project" value="InterPro"/>
</dbReference>
<gene>
    <name evidence="7" type="ORF">QJ522_10065</name>
</gene>
<keyword evidence="3" id="KW-0540">Nuclease</keyword>
<evidence type="ECO:0000256" key="6">
    <source>
        <dbReference type="ARBA" id="ARBA00024207"/>
    </source>
</evidence>
<keyword evidence="2" id="KW-1277">Toxin-antitoxin system</keyword>
<dbReference type="PANTHER" id="PTHR34139">
    <property type="entry name" value="UPF0331 PROTEIN MJ0127"/>
    <property type="match status" value="1"/>
</dbReference>
<keyword evidence="1" id="KW-0597">Phosphoprotein</keyword>
<dbReference type="AlphaFoldDB" id="A0AAW6TUY8"/>
<dbReference type="GO" id="GO:0110001">
    <property type="term" value="C:toxin-antitoxin complex"/>
    <property type="evidence" value="ECO:0007669"/>
    <property type="project" value="InterPro"/>
</dbReference>
<dbReference type="InterPro" id="IPR008201">
    <property type="entry name" value="HepT-like"/>
</dbReference>
<evidence type="ECO:0000313" key="8">
    <source>
        <dbReference type="Proteomes" id="UP001431776"/>
    </source>
</evidence>
<keyword evidence="5" id="KW-0378">Hydrolase</keyword>
<keyword evidence="8" id="KW-1185">Reference proteome</keyword>
<dbReference type="GO" id="GO:0000166">
    <property type="term" value="F:nucleotide binding"/>
    <property type="evidence" value="ECO:0007669"/>
    <property type="project" value="UniProtKB-KW"/>
</dbReference>
<protein>
    <submittedName>
        <fullName evidence="7">DUF86 domain-containing protein</fullName>
    </submittedName>
</protein>
<evidence type="ECO:0000256" key="4">
    <source>
        <dbReference type="ARBA" id="ARBA00022741"/>
    </source>
</evidence>
<evidence type="ECO:0000313" key="7">
    <source>
        <dbReference type="EMBL" id="MDI6449385.1"/>
    </source>
</evidence>
<dbReference type="InterPro" id="IPR037038">
    <property type="entry name" value="HepT-like_sf"/>
</dbReference>
<evidence type="ECO:0000256" key="3">
    <source>
        <dbReference type="ARBA" id="ARBA00022722"/>
    </source>
</evidence>
<name>A0AAW6TUY8_9BACT</name>
<dbReference type="Pfam" id="PF01934">
    <property type="entry name" value="HepT-like"/>
    <property type="match status" value="1"/>
</dbReference>
<comment type="similarity">
    <text evidence="6">Belongs to the HepT RNase toxin family.</text>
</comment>
<proteinExistence type="inferred from homology"/>
<evidence type="ECO:0000256" key="2">
    <source>
        <dbReference type="ARBA" id="ARBA00022649"/>
    </source>
</evidence>
<dbReference type="GO" id="GO:0016787">
    <property type="term" value="F:hydrolase activity"/>
    <property type="evidence" value="ECO:0007669"/>
    <property type="project" value="UniProtKB-KW"/>
</dbReference>
<sequence>MRSDRERLLDMLDAIEAVKKYASKGRACFDTEELVQTWIIHHLMLLGEAAAQLSDAFCDKHPAMPWSKITGMRNVLIHGYFAIDNEVVWSAVEDDLPQLESEIRAWLME</sequence>
<comment type="caution">
    <text evidence="7">The sequence shown here is derived from an EMBL/GenBank/DDBJ whole genome shotgun (WGS) entry which is preliminary data.</text>
</comment>
<dbReference type="Proteomes" id="UP001431776">
    <property type="component" value="Unassembled WGS sequence"/>
</dbReference>
<dbReference type="RefSeq" id="WP_349244793.1">
    <property type="nucleotide sequence ID" value="NZ_JASCXX010000010.1"/>
</dbReference>